<dbReference type="NCBIfam" id="TIGR00283">
    <property type="entry name" value="arch_pth2"/>
    <property type="match status" value="1"/>
</dbReference>
<protein>
    <recommendedName>
        <fullName evidence="1">peptidyl-tRNA hydrolase</fullName>
        <ecNumber evidence="1">3.1.1.29</ecNumber>
    </recommendedName>
</protein>
<dbReference type="HOGENOM" id="CLU_073661_2_2_1"/>
<evidence type="ECO:0000256" key="3">
    <source>
        <dbReference type="ARBA" id="ARBA00038050"/>
    </source>
</evidence>
<proteinExistence type="inferred from homology"/>
<dbReference type="InParanoid" id="T1HBS7"/>
<organism evidence="5 6">
    <name type="scientific">Rhodnius prolixus</name>
    <name type="common">Triatomid bug</name>
    <dbReference type="NCBI Taxonomy" id="13249"/>
    <lineage>
        <taxon>Eukaryota</taxon>
        <taxon>Metazoa</taxon>
        <taxon>Ecdysozoa</taxon>
        <taxon>Arthropoda</taxon>
        <taxon>Hexapoda</taxon>
        <taxon>Insecta</taxon>
        <taxon>Pterygota</taxon>
        <taxon>Neoptera</taxon>
        <taxon>Paraneoptera</taxon>
        <taxon>Hemiptera</taxon>
        <taxon>Heteroptera</taxon>
        <taxon>Panheteroptera</taxon>
        <taxon>Cimicomorpha</taxon>
        <taxon>Reduviidae</taxon>
        <taxon>Triatominae</taxon>
        <taxon>Rhodnius</taxon>
    </lineage>
</organism>
<dbReference type="PANTHER" id="PTHR12649:SF11">
    <property type="entry name" value="PEPTIDYL-TRNA HYDROLASE 2, MITOCHONDRIAL"/>
    <property type="match status" value="1"/>
</dbReference>
<dbReference type="VEuPathDB" id="VectorBase:RPRC001489"/>
<evidence type="ECO:0000313" key="6">
    <source>
        <dbReference type="Proteomes" id="UP000015103"/>
    </source>
</evidence>
<dbReference type="STRING" id="13249.T1HBS7"/>
<keyword evidence="6" id="KW-1185">Reference proteome</keyword>
<dbReference type="GO" id="GO:0004045">
    <property type="term" value="F:peptidyl-tRNA hydrolase activity"/>
    <property type="evidence" value="ECO:0007669"/>
    <property type="project" value="UniProtKB-EC"/>
</dbReference>
<evidence type="ECO:0000256" key="2">
    <source>
        <dbReference type="ARBA" id="ARBA00022801"/>
    </source>
</evidence>
<dbReference type="EMBL" id="ACPB03010435">
    <property type="status" value="NOT_ANNOTATED_CDS"/>
    <property type="molecule type" value="Genomic_DNA"/>
</dbReference>
<reference evidence="5" key="1">
    <citation type="submission" date="2015-05" db="UniProtKB">
        <authorList>
            <consortium name="EnsemblMetazoa"/>
        </authorList>
    </citation>
    <scope>IDENTIFICATION</scope>
</reference>
<dbReference type="InterPro" id="IPR023476">
    <property type="entry name" value="Pep_tRNA_hydro_II_dom_sf"/>
</dbReference>
<dbReference type="Gene3D" id="3.40.1490.10">
    <property type="entry name" value="Bit1"/>
    <property type="match status" value="1"/>
</dbReference>
<dbReference type="EC" id="3.1.1.29" evidence="1"/>
<dbReference type="Pfam" id="PF01981">
    <property type="entry name" value="PTH2"/>
    <property type="match status" value="1"/>
</dbReference>
<evidence type="ECO:0000256" key="1">
    <source>
        <dbReference type="ARBA" id="ARBA00013260"/>
    </source>
</evidence>
<dbReference type="eggNOG" id="KOG4138">
    <property type="taxonomic scope" value="Eukaryota"/>
</dbReference>
<dbReference type="EMBL" id="ACPB03010436">
    <property type="status" value="NOT_ANNOTATED_CDS"/>
    <property type="molecule type" value="Genomic_DNA"/>
</dbReference>
<dbReference type="FunFam" id="3.40.1490.10:FF:000001">
    <property type="entry name" value="Peptidyl-tRNA hydrolase 2"/>
    <property type="match status" value="1"/>
</dbReference>
<evidence type="ECO:0000256" key="4">
    <source>
        <dbReference type="ARBA" id="ARBA00048707"/>
    </source>
</evidence>
<dbReference type="SUPFAM" id="SSF102462">
    <property type="entry name" value="Peptidyl-tRNA hydrolase II"/>
    <property type="match status" value="1"/>
</dbReference>
<dbReference type="AlphaFoldDB" id="T1HBS7"/>
<evidence type="ECO:0000313" key="5">
    <source>
        <dbReference type="EnsemblMetazoa" id="RPRC001489-PA"/>
    </source>
</evidence>
<dbReference type="CDD" id="cd02430">
    <property type="entry name" value="PTH2"/>
    <property type="match status" value="1"/>
</dbReference>
<accession>T1HBS7</accession>
<keyword evidence="2" id="KW-0378">Hydrolase</keyword>
<dbReference type="eggNOG" id="KOG3282">
    <property type="taxonomic scope" value="Eukaryota"/>
</dbReference>
<dbReference type="EnsemblMetazoa" id="RPRC001489-RA">
    <property type="protein sequence ID" value="RPRC001489-PA"/>
    <property type="gene ID" value="RPRC001489"/>
</dbReference>
<name>T1HBS7_RHOPR</name>
<sequence>MADNEEDVDPVEKLLKQTGCLNLHYKVQECIAEKKDWRKCQDEVKTFRTLYGILMGFTLGVVSALAGTHFLKNSRNITKQISSGVAATRAALNIRDTKMVLVVRTELGMGKGKIAAQCSHAALGCYKIAQKNTPTVLSWWEASGQPKIVLKLDTPGEEGLYKLMQEAKKRGVVSTVIRDAGHTQVERGTATVAGIGPVWFIVQNSMAWFEGFNSLKGQLTNLAKGVLTEENEGSRNGLSSPSNSSDNAYTIKGKDAVLFIDDKLNAASSLVSGAFAGSVC</sequence>
<comment type="catalytic activity">
    <reaction evidence="4">
        <text>an N-acyl-L-alpha-aminoacyl-tRNA + H2O = an N-acyl-L-amino acid + a tRNA + H(+)</text>
        <dbReference type="Rhea" id="RHEA:54448"/>
        <dbReference type="Rhea" id="RHEA-COMP:10123"/>
        <dbReference type="Rhea" id="RHEA-COMP:13883"/>
        <dbReference type="ChEBI" id="CHEBI:15377"/>
        <dbReference type="ChEBI" id="CHEBI:15378"/>
        <dbReference type="ChEBI" id="CHEBI:59874"/>
        <dbReference type="ChEBI" id="CHEBI:78442"/>
        <dbReference type="ChEBI" id="CHEBI:138191"/>
        <dbReference type="EC" id="3.1.1.29"/>
    </reaction>
</comment>
<dbReference type="FunCoup" id="T1HBS7">
    <property type="interactions" value="2184"/>
</dbReference>
<comment type="similarity">
    <text evidence="3">Belongs to the PTH2 family.</text>
</comment>
<dbReference type="PANTHER" id="PTHR12649">
    <property type="entry name" value="PEPTIDYL-TRNA HYDROLASE 2"/>
    <property type="match status" value="1"/>
</dbReference>
<dbReference type="GO" id="GO:0005829">
    <property type="term" value="C:cytosol"/>
    <property type="evidence" value="ECO:0007669"/>
    <property type="project" value="TreeGrafter"/>
</dbReference>
<dbReference type="InterPro" id="IPR002833">
    <property type="entry name" value="PTH2"/>
</dbReference>
<dbReference type="Proteomes" id="UP000015103">
    <property type="component" value="Unassembled WGS sequence"/>
</dbReference>